<gene>
    <name evidence="3" type="ORF">H6A01_10430</name>
</gene>
<comment type="caution">
    <text evidence="3">The sequence shown here is derived from an EMBL/GenBank/DDBJ whole genome shotgun (WGS) entry which is preliminary data.</text>
</comment>
<organism evidence="3 4">
    <name type="scientific">Veillonella magna</name>
    <dbReference type="NCBI Taxonomy" id="464322"/>
    <lineage>
        <taxon>Bacteria</taxon>
        <taxon>Bacillati</taxon>
        <taxon>Bacillota</taxon>
        <taxon>Negativicutes</taxon>
        <taxon>Veillonellales</taxon>
        <taxon>Veillonellaceae</taxon>
        <taxon>Veillonella</taxon>
    </lineage>
</organism>
<sequence length="85" mass="9939">MIAVNYSTLRNNLKNYCDEATDNQSTIIVTRKNEKNVVIMSLENYNQLMKTMRNTEYLAKLDRSMDQIKKGQGKHRELIEDPADE</sequence>
<protein>
    <recommendedName>
        <fullName evidence="2">Antitoxin</fullName>
    </recommendedName>
</protein>
<dbReference type="InterPro" id="IPR006442">
    <property type="entry name" value="Antitoxin_Phd/YefM"/>
</dbReference>
<dbReference type="InterPro" id="IPR036165">
    <property type="entry name" value="YefM-like_sf"/>
</dbReference>
<evidence type="ECO:0000313" key="4">
    <source>
        <dbReference type="Proteomes" id="UP000707138"/>
    </source>
</evidence>
<dbReference type="PANTHER" id="PTHR33713:SF6">
    <property type="entry name" value="ANTITOXIN YEFM"/>
    <property type="match status" value="1"/>
</dbReference>
<evidence type="ECO:0000313" key="3">
    <source>
        <dbReference type="EMBL" id="MBM6913721.1"/>
    </source>
</evidence>
<name>A0ABS2GHS4_9FIRM</name>
<dbReference type="InterPro" id="IPR051405">
    <property type="entry name" value="phD/YefM_antitoxin"/>
</dbReference>
<proteinExistence type="inferred from homology"/>
<dbReference type="RefSeq" id="WP_205088559.1">
    <property type="nucleotide sequence ID" value="NZ_JACJLA010000038.1"/>
</dbReference>
<dbReference type="PANTHER" id="PTHR33713">
    <property type="entry name" value="ANTITOXIN YAFN-RELATED"/>
    <property type="match status" value="1"/>
</dbReference>
<dbReference type="SUPFAM" id="SSF143120">
    <property type="entry name" value="YefM-like"/>
    <property type="match status" value="1"/>
</dbReference>
<evidence type="ECO:0000256" key="2">
    <source>
        <dbReference type="RuleBase" id="RU362080"/>
    </source>
</evidence>
<dbReference type="NCBIfam" id="TIGR01552">
    <property type="entry name" value="phd_fam"/>
    <property type="match status" value="1"/>
</dbReference>
<comment type="similarity">
    <text evidence="1 2">Belongs to the phD/YefM antitoxin family.</text>
</comment>
<comment type="function">
    <text evidence="2">Antitoxin component of a type II toxin-antitoxin (TA) system.</text>
</comment>
<dbReference type="Gene3D" id="3.40.1620.10">
    <property type="entry name" value="YefM-like domain"/>
    <property type="match status" value="1"/>
</dbReference>
<dbReference type="EMBL" id="JACJLA010000038">
    <property type="protein sequence ID" value="MBM6913721.1"/>
    <property type="molecule type" value="Genomic_DNA"/>
</dbReference>
<keyword evidence="4" id="KW-1185">Reference proteome</keyword>
<accession>A0ABS2GHS4</accession>
<evidence type="ECO:0000256" key="1">
    <source>
        <dbReference type="ARBA" id="ARBA00009981"/>
    </source>
</evidence>
<reference evidence="3 4" key="1">
    <citation type="journal article" date="2021" name="Sci. Rep.">
        <title>The distribution of antibiotic resistance genes in chicken gut microbiota commensals.</title>
        <authorList>
            <person name="Juricova H."/>
            <person name="Matiasovicova J."/>
            <person name="Kubasova T."/>
            <person name="Cejkova D."/>
            <person name="Rychlik I."/>
        </authorList>
    </citation>
    <scope>NUCLEOTIDE SEQUENCE [LARGE SCALE GENOMIC DNA]</scope>
    <source>
        <strain evidence="3 4">An537</strain>
    </source>
</reference>
<dbReference type="Proteomes" id="UP000707138">
    <property type="component" value="Unassembled WGS sequence"/>
</dbReference>
<dbReference type="Pfam" id="PF02604">
    <property type="entry name" value="PhdYeFM_antitox"/>
    <property type="match status" value="1"/>
</dbReference>